<dbReference type="AlphaFoldDB" id="A0A2G5E9W0"/>
<proteinExistence type="predicted"/>
<dbReference type="PROSITE" id="PS00108">
    <property type="entry name" value="PROTEIN_KINASE_ST"/>
    <property type="match status" value="1"/>
</dbReference>
<dbReference type="EMBL" id="KZ305027">
    <property type="protein sequence ID" value="PIA52542.1"/>
    <property type="molecule type" value="Genomic_DNA"/>
</dbReference>
<dbReference type="InterPro" id="IPR000719">
    <property type="entry name" value="Prot_kinase_dom"/>
</dbReference>
<dbReference type="OrthoDB" id="4062651at2759"/>
<dbReference type="Pfam" id="PF07714">
    <property type="entry name" value="PK_Tyr_Ser-Thr"/>
    <property type="match status" value="1"/>
</dbReference>
<dbReference type="CDD" id="cd13999">
    <property type="entry name" value="STKc_MAP3K-like"/>
    <property type="match status" value="1"/>
</dbReference>
<dbReference type="PANTHER" id="PTHR44329:SF84">
    <property type="entry name" value="PROTEIN KINASE LIKE PROTEIN"/>
    <property type="match status" value="1"/>
</dbReference>
<gene>
    <name evidence="3" type="ORF">AQUCO_01000428v1</name>
</gene>
<accession>A0A2G5E9W0</accession>
<feature type="compositionally biased region" description="Basic and acidic residues" evidence="1">
    <location>
        <begin position="340"/>
        <end position="352"/>
    </location>
</feature>
<dbReference type="Proteomes" id="UP000230069">
    <property type="component" value="Unassembled WGS sequence"/>
</dbReference>
<dbReference type="SUPFAM" id="SSF56112">
    <property type="entry name" value="Protein kinase-like (PK-like)"/>
    <property type="match status" value="1"/>
</dbReference>
<dbReference type="GO" id="GO:0005524">
    <property type="term" value="F:ATP binding"/>
    <property type="evidence" value="ECO:0007669"/>
    <property type="project" value="InterPro"/>
</dbReference>
<dbReference type="Gene3D" id="1.10.510.10">
    <property type="entry name" value="Transferase(Phosphotransferase) domain 1"/>
    <property type="match status" value="1"/>
</dbReference>
<dbReference type="STRING" id="218851.A0A2G5E9W0"/>
<reference evidence="3 4" key="1">
    <citation type="submission" date="2017-09" db="EMBL/GenBank/DDBJ databases">
        <title>WGS assembly of Aquilegia coerulea Goldsmith.</title>
        <authorList>
            <person name="Hodges S."/>
            <person name="Kramer E."/>
            <person name="Nordborg M."/>
            <person name="Tomkins J."/>
            <person name="Borevitz J."/>
            <person name="Derieg N."/>
            <person name="Yan J."/>
            <person name="Mihaltcheva S."/>
            <person name="Hayes R.D."/>
            <person name="Rokhsar D."/>
        </authorList>
    </citation>
    <scope>NUCLEOTIDE SEQUENCE [LARGE SCALE GENOMIC DNA]</scope>
    <source>
        <strain evidence="4">cv. Goldsmith</strain>
    </source>
</reference>
<organism evidence="3 4">
    <name type="scientific">Aquilegia coerulea</name>
    <name type="common">Rocky mountain columbine</name>
    <dbReference type="NCBI Taxonomy" id="218851"/>
    <lineage>
        <taxon>Eukaryota</taxon>
        <taxon>Viridiplantae</taxon>
        <taxon>Streptophyta</taxon>
        <taxon>Embryophyta</taxon>
        <taxon>Tracheophyta</taxon>
        <taxon>Spermatophyta</taxon>
        <taxon>Magnoliopsida</taxon>
        <taxon>Ranunculales</taxon>
        <taxon>Ranunculaceae</taxon>
        <taxon>Thalictroideae</taxon>
        <taxon>Aquilegia</taxon>
    </lineage>
</organism>
<evidence type="ECO:0000313" key="3">
    <source>
        <dbReference type="EMBL" id="PIA52542.1"/>
    </source>
</evidence>
<protein>
    <recommendedName>
        <fullName evidence="2">Protein kinase domain-containing protein</fullName>
    </recommendedName>
</protein>
<feature type="domain" description="Protein kinase" evidence="2">
    <location>
        <begin position="50"/>
        <end position="313"/>
    </location>
</feature>
<dbReference type="InterPro" id="IPR001245">
    <property type="entry name" value="Ser-Thr/Tyr_kinase_cat_dom"/>
</dbReference>
<feature type="region of interest" description="Disordered" evidence="1">
    <location>
        <begin position="335"/>
        <end position="356"/>
    </location>
</feature>
<dbReference type="GO" id="GO:0004674">
    <property type="term" value="F:protein serine/threonine kinase activity"/>
    <property type="evidence" value="ECO:0007669"/>
    <property type="project" value="TreeGrafter"/>
</dbReference>
<feature type="region of interest" description="Disordered" evidence="1">
    <location>
        <begin position="1"/>
        <end position="33"/>
    </location>
</feature>
<dbReference type="InterPro" id="IPR051681">
    <property type="entry name" value="Ser/Thr_Kinases-Pseudokinases"/>
</dbReference>
<sequence>MADTLKFGKRKPSKLSRSNKDVQETKDNNNPIVHSNENKIEKLSIDSDSLFLGRIICEGYNSIVHEALYQNVPVAVKIIQRRVTPATSSDSKGNFHREVRMLTRVKHDNLVKFIGASVEPDMLIVTELMKGGSLQKYLYDMRPCCPNLQTSISFALDIAQVMECLHANGIIHRDLKPSNLLLTEDHKKIKLADFGLAREETVKDMMTTEVGTYQWMAPELYSIDPLHRGEKKHYDHKVDVFSFSIVLWELLTNSTPFKGMSGIQAAYAVVNNRRPSLDDLPPDLVPLLESCWAEDPASRPEFKEIIVTLSNLLESLQVTQNTSTHQQIFELGTESPGTRRLMDKSGDLEGRKSRSSSPKFLRCFDKCFSN</sequence>
<evidence type="ECO:0000256" key="1">
    <source>
        <dbReference type="SAM" id="MobiDB-lite"/>
    </source>
</evidence>
<dbReference type="PROSITE" id="PS50011">
    <property type="entry name" value="PROTEIN_KINASE_DOM"/>
    <property type="match status" value="1"/>
</dbReference>
<dbReference type="SMART" id="SM00220">
    <property type="entry name" value="S_TKc"/>
    <property type="match status" value="1"/>
</dbReference>
<name>A0A2G5E9W0_AQUCA</name>
<dbReference type="PRINTS" id="PR00109">
    <property type="entry name" value="TYRKINASE"/>
</dbReference>
<dbReference type="InterPro" id="IPR008271">
    <property type="entry name" value="Ser/Thr_kinase_AS"/>
</dbReference>
<evidence type="ECO:0000259" key="2">
    <source>
        <dbReference type="PROSITE" id="PS50011"/>
    </source>
</evidence>
<feature type="compositionally biased region" description="Basic and acidic residues" evidence="1">
    <location>
        <begin position="18"/>
        <end position="27"/>
    </location>
</feature>
<evidence type="ECO:0000313" key="4">
    <source>
        <dbReference type="Proteomes" id="UP000230069"/>
    </source>
</evidence>
<dbReference type="InterPro" id="IPR011009">
    <property type="entry name" value="Kinase-like_dom_sf"/>
</dbReference>
<dbReference type="PANTHER" id="PTHR44329">
    <property type="entry name" value="SERINE/THREONINE-PROTEIN KINASE TNNI3K-RELATED"/>
    <property type="match status" value="1"/>
</dbReference>
<keyword evidence="4" id="KW-1185">Reference proteome</keyword>
<dbReference type="InParanoid" id="A0A2G5E9W0"/>